<dbReference type="AlphaFoldDB" id="A0AAG5DPT5"/>
<organism evidence="1 2">
    <name type="scientific">Anopheles atroparvus</name>
    <name type="common">European mosquito</name>
    <dbReference type="NCBI Taxonomy" id="41427"/>
    <lineage>
        <taxon>Eukaryota</taxon>
        <taxon>Metazoa</taxon>
        <taxon>Ecdysozoa</taxon>
        <taxon>Arthropoda</taxon>
        <taxon>Hexapoda</taxon>
        <taxon>Insecta</taxon>
        <taxon>Pterygota</taxon>
        <taxon>Neoptera</taxon>
        <taxon>Endopterygota</taxon>
        <taxon>Diptera</taxon>
        <taxon>Nematocera</taxon>
        <taxon>Culicoidea</taxon>
        <taxon>Culicidae</taxon>
        <taxon>Anophelinae</taxon>
        <taxon>Anopheles</taxon>
    </lineage>
</organism>
<name>A0AAG5DPT5_ANOAO</name>
<sequence>MGSDSSIGGAWCVGQDLSTVDRSGLGQDALTVHRFGDQSLCWIDWLSVRVLRVDRLRYEGLAKGRLSNDGLAVARLSNDGLAIARLSNDGFGVGWLTEECLGVRSIRKGLRGVFEVFHKSWSLVQGMGSTVGHRKSLRERQRLADHNRRGGRSISVVKLGLLNNRLAQNWSNVRVAQGRSVRKVGVISLDVPSAGTGQRRHEQDK</sequence>
<keyword evidence="2" id="KW-1185">Reference proteome</keyword>
<dbReference type="EnsemblMetazoa" id="ENSAATROPT014423">
    <property type="protein sequence ID" value="ENSAATROPP013151"/>
    <property type="gene ID" value="ENSAATROPG011705"/>
</dbReference>
<evidence type="ECO:0000313" key="1">
    <source>
        <dbReference type="EnsemblMetazoa" id="ENSAATROPP013151"/>
    </source>
</evidence>
<accession>A0AAG5DPT5</accession>
<evidence type="ECO:0000313" key="2">
    <source>
        <dbReference type="Proteomes" id="UP000075880"/>
    </source>
</evidence>
<reference evidence="1" key="1">
    <citation type="submission" date="2024-04" db="UniProtKB">
        <authorList>
            <consortium name="EnsemblMetazoa"/>
        </authorList>
    </citation>
    <scope>IDENTIFICATION</scope>
    <source>
        <strain evidence="1">EBRO</strain>
    </source>
</reference>
<dbReference type="Proteomes" id="UP000075880">
    <property type="component" value="Unassembled WGS sequence"/>
</dbReference>
<protein>
    <submittedName>
        <fullName evidence="1">Uncharacterized protein</fullName>
    </submittedName>
</protein>
<proteinExistence type="predicted"/>